<keyword evidence="15" id="KW-1185">Reference proteome</keyword>
<dbReference type="OrthoDB" id="9782418at2"/>
<keyword evidence="9 12" id="KW-0460">Magnesium</keyword>
<dbReference type="CDD" id="cd13959">
    <property type="entry name" value="PT_UbiA_COQ2"/>
    <property type="match status" value="1"/>
</dbReference>
<feature type="transmembrane region" description="Helical" evidence="12">
    <location>
        <begin position="94"/>
        <end position="114"/>
    </location>
</feature>
<comment type="subcellular location">
    <subcellularLocation>
        <location evidence="12">Cell inner membrane</location>
        <topology evidence="12">Multi-pass membrane protein</topology>
    </subcellularLocation>
    <subcellularLocation>
        <location evidence="2">Membrane</location>
        <topology evidence="2">Multi-pass membrane protein</topology>
    </subcellularLocation>
</comment>
<dbReference type="InterPro" id="IPR039653">
    <property type="entry name" value="Prenyltransferase"/>
</dbReference>
<dbReference type="InterPro" id="IPR030470">
    <property type="entry name" value="UbiA_prenylTrfase_CS"/>
</dbReference>
<dbReference type="PATRIC" id="fig|1172194.4.peg.1364"/>
<keyword evidence="4 12" id="KW-1003">Cell membrane</keyword>
<evidence type="ECO:0000256" key="12">
    <source>
        <dbReference type="HAMAP-Rule" id="MF_01635"/>
    </source>
</evidence>
<organism evidence="14 15">
    <name type="scientific">Hydrocarboniphaga effusa AP103</name>
    <dbReference type="NCBI Taxonomy" id="1172194"/>
    <lineage>
        <taxon>Bacteria</taxon>
        <taxon>Pseudomonadati</taxon>
        <taxon>Pseudomonadota</taxon>
        <taxon>Gammaproteobacteria</taxon>
        <taxon>Nevskiales</taxon>
        <taxon>Nevskiaceae</taxon>
        <taxon>Hydrocarboniphaga</taxon>
    </lineage>
</organism>
<evidence type="ECO:0000256" key="10">
    <source>
        <dbReference type="ARBA" id="ARBA00022989"/>
    </source>
</evidence>
<dbReference type="GO" id="GO:0005886">
    <property type="term" value="C:plasma membrane"/>
    <property type="evidence" value="ECO:0007669"/>
    <property type="project" value="UniProtKB-SubCell"/>
</dbReference>
<comment type="pathway">
    <text evidence="12">Cofactor biosynthesis; ubiquinone biosynthesis.</text>
</comment>
<evidence type="ECO:0000256" key="2">
    <source>
        <dbReference type="ARBA" id="ARBA00004141"/>
    </source>
</evidence>
<sequence length="297" mass="32303">MNTSSTPSFAAKFDIYWRLMRFHRPIGIYLLLWPTLWGLWFAAGGLPPLKVLVVFVLGTVLMRAAGCVINDFADRDFDPQVARTRDRPLAAGEIGSGEALRLFVVVALIAFGLTTSLHNVRVLALALPAVAIAAAYPFMKRFISIPQAVLGLAFSWGIPMAYAAVRERLPIGEIAALMLANIAWVIAYDTYYAMADRADDLKAGVKSSAILFGRADRVIVLALQWIALLLMAGVGVAHALGWAYYAGLALAALTTLHQWRITAAREPAACMRAFLHNHYYGLAIFVGTALSMPPVSL</sequence>
<dbReference type="InterPro" id="IPR000537">
    <property type="entry name" value="UbiA_prenyltransferase"/>
</dbReference>
<name>I8TBM7_9GAMM</name>
<dbReference type="EC" id="2.5.1.39" evidence="12 13"/>
<evidence type="ECO:0000256" key="5">
    <source>
        <dbReference type="ARBA" id="ARBA00022519"/>
    </source>
</evidence>
<dbReference type="STRING" id="1172194.WQQ_14170"/>
<feature type="transmembrane region" description="Helical" evidence="12">
    <location>
        <begin position="171"/>
        <end position="194"/>
    </location>
</feature>
<dbReference type="FunFam" id="1.20.120.1780:FF:000001">
    <property type="entry name" value="4-hydroxybenzoate octaprenyltransferase"/>
    <property type="match status" value="1"/>
</dbReference>
<feature type="transmembrane region" description="Helical" evidence="12">
    <location>
        <begin position="279"/>
        <end position="296"/>
    </location>
</feature>
<dbReference type="AlphaFoldDB" id="I8TBM7"/>
<keyword evidence="8 12" id="KW-0812">Transmembrane</keyword>
<dbReference type="UniPathway" id="UPA00232"/>
<dbReference type="Gene3D" id="1.20.120.1780">
    <property type="entry name" value="UbiA prenyltransferase"/>
    <property type="match status" value="1"/>
</dbReference>
<keyword evidence="5 12" id="KW-0997">Cell inner membrane</keyword>
<dbReference type="InterPro" id="IPR006370">
    <property type="entry name" value="HB_polyprenyltransferase-like"/>
</dbReference>
<dbReference type="GO" id="GO:0006744">
    <property type="term" value="P:ubiquinone biosynthetic process"/>
    <property type="evidence" value="ECO:0007669"/>
    <property type="project" value="UniProtKB-UniRule"/>
</dbReference>
<comment type="cofactor">
    <cofactor evidence="1 12">
        <name>Mg(2+)</name>
        <dbReference type="ChEBI" id="CHEBI:18420"/>
    </cofactor>
</comment>
<reference evidence="14 15" key="1">
    <citation type="journal article" date="2012" name="J. Bacteriol.">
        <title>Genome Sequence of n-Alkane-Degrading Hydrocarboniphaga effusa Strain AP103T (ATCC BAA-332T).</title>
        <authorList>
            <person name="Chang H.K."/>
            <person name="Zylstra G.J."/>
            <person name="Chae J.C."/>
        </authorList>
    </citation>
    <scope>NUCLEOTIDE SEQUENCE [LARGE SCALE GENOMIC DNA]</scope>
    <source>
        <strain evidence="14 15">AP103</strain>
    </source>
</reference>
<evidence type="ECO:0000313" key="15">
    <source>
        <dbReference type="Proteomes" id="UP000003704"/>
    </source>
</evidence>
<feature type="transmembrane region" description="Helical" evidence="12">
    <location>
        <begin position="145"/>
        <end position="165"/>
    </location>
</feature>
<comment type="catalytic activity">
    <reaction evidence="12">
        <text>all-trans-octaprenyl diphosphate + 4-hydroxybenzoate = 4-hydroxy-3-(all-trans-octaprenyl)benzoate + diphosphate</text>
        <dbReference type="Rhea" id="RHEA:27782"/>
        <dbReference type="ChEBI" id="CHEBI:1617"/>
        <dbReference type="ChEBI" id="CHEBI:17879"/>
        <dbReference type="ChEBI" id="CHEBI:33019"/>
        <dbReference type="ChEBI" id="CHEBI:57711"/>
        <dbReference type="EC" id="2.5.1.39"/>
    </reaction>
</comment>
<dbReference type="Proteomes" id="UP000003704">
    <property type="component" value="Unassembled WGS sequence"/>
</dbReference>
<keyword evidence="7 12" id="KW-0831">Ubiquinone biosynthesis</keyword>
<dbReference type="Gene3D" id="1.10.357.140">
    <property type="entry name" value="UbiA prenyltransferase"/>
    <property type="match status" value="1"/>
</dbReference>
<dbReference type="PANTHER" id="PTHR11048:SF28">
    <property type="entry name" value="4-HYDROXYBENZOATE POLYPRENYLTRANSFERASE, MITOCHONDRIAL"/>
    <property type="match status" value="1"/>
</dbReference>
<evidence type="ECO:0000313" key="14">
    <source>
        <dbReference type="EMBL" id="EIT71280.1"/>
    </source>
</evidence>
<evidence type="ECO:0000256" key="11">
    <source>
        <dbReference type="ARBA" id="ARBA00023136"/>
    </source>
</evidence>
<dbReference type="Pfam" id="PF01040">
    <property type="entry name" value="UbiA"/>
    <property type="match status" value="1"/>
</dbReference>
<evidence type="ECO:0000256" key="13">
    <source>
        <dbReference type="NCBIfam" id="TIGR01474"/>
    </source>
</evidence>
<accession>I8TBM7</accession>
<evidence type="ECO:0000256" key="8">
    <source>
        <dbReference type="ARBA" id="ARBA00022692"/>
    </source>
</evidence>
<gene>
    <name evidence="12" type="primary">ubiA</name>
    <name evidence="14" type="ORF">WQQ_14170</name>
</gene>
<evidence type="ECO:0000256" key="6">
    <source>
        <dbReference type="ARBA" id="ARBA00022679"/>
    </source>
</evidence>
<dbReference type="RefSeq" id="WP_007184371.1">
    <property type="nucleotide sequence ID" value="NZ_AKGD01000001.1"/>
</dbReference>
<feature type="transmembrane region" description="Helical" evidence="12">
    <location>
        <begin position="120"/>
        <end position="138"/>
    </location>
</feature>
<keyword evidence="11 12" id="KW-0472">Membrane</keyword>
<feature type="transmembrane region" description="Helical" evidence="12">
    <location>
        <begin position="242"/>
        <end position="259"/>
    </location>
</feature>
<feature type="transmembrane region" description="Helical" evidence="12">
    <location>
        <begin position="26"/>
        <end position="46"/>
    </location>
</feature>
<dbReference type="PROSITE" id="PS00943">
    <property type="entry name" value="UBIA"/>
    <property type="match status" value="1"/>
</dbReference>
<keyword evidence="10 12" id="KW-1133">Transmembrane helix</keyword>
<evidence type="ECO:0000256" key="7">
    <source>
        <dbReference type="ARBA" id="ARBA00022688"/>
    </source>
</evidence>
<protein>
    <recommendedName>
        <fullName evidence="12 13">4-hydroxybenzoate octaprenyltransferase</fullName>
        <ecNumber evidence="12 13">2.5.1.39</ecNumber>
    </recommendedName>
    <alternativeName>
        <fullName evidence="12">4-HB polyprenyltransferase</fullName>
    </alternativeName>
</protein>
<comment type="caution">
    <text evidence="14">The sequence shown here is derived from an EMBL/GenBank/DDBJ whole genome shotgun (WGS) entry which is preliminary data.</text>
</comment>
<dbReference type="PANTHER" id="PTHR11048">
    <property type="entry name" value="PRENYLTRANSFERASES"/>
    <property type="match status" value="1"/>
</dbReference>
<dbReference type="InterPro" id="IPR044878">
    <property type="entry name" value="UbiA_sf"/>
</dbReference>
<dbReference type="EMBL" id="AKGD01000001">
    <property type="protein sequence ID" value="EIT71280.1"/>
    <property type="molecule type" value="Genomic_DNA"/>
</dbReference>
<evidence type="ECO:0000256" key="1">
    <source>
        <dbReference type="ARBA" id="ARBA00001946"/>
    </source>
</evidence>
<proteinExistence type="inferred from homology"/>
<feature type="transmembrane region" description="Helical" evidence="12">
    <location>
        <begin position="52"/>
        <end position="73"/>
    </location>
</feature>
<evidence type="ECO:0000256" key="9">
    <source>
        <dbReference type="ARBA" id="ARBA00022842"/>
    </source>
</evidence>
<evidence type="ECO:0000256" key="3">
    <source>
        <dbReference type="ARBA" id="ARBA00005985"/>
    </source>
</evidence>
<dbReference type="NCBIfam" id="TIGR01474">
    <property type="entry name" value="ubiA_proteo"/>
    <property type="match status" value="1"/>
</dbReference>
<dbReference type="HAMAP" id="MF_01635">
    <property type="entry name" value="UbiA"/>
    <property type="match status" value="1"/>
</dbReference>
<comment type="similarity">
    <text evidence="3 12">Belongs to the UbiA prenyltransferase family.</text>
</comment>
<keyword evidence="6 12" id="KW-0808">Transferase</keyword>
<dbReference type="FunFam" id="1.10.357.140:FF:000002">
    <property type="entry name" value="4-hydroxybenzoate octaprenyltransferase"/>
    <property type="match status" value="1"/>
</dbReference>
<evidence type="ECO:0000256" key="4">
    <source>
        <dbReference type="ARBA" id="ARBA00022475"/>
    </source>
</evidence>
<comment type="function">
    <text evidence="12">Catalyzes the prenylation of para-hydroxybenzoate (PHB) with an all-trans polyprenyl group. Mediates the second step in the final reaction sequence of ubiquinone-8 (UQ-8) biosynthesis, which is the condensation of the polyisoprenoid side chain with PHB, generating the first membrane-bound Q intermediate 3-octaprenyl-4-hydroxybenzoate.</text>
</comment>
<dbReference type="GO" id="GO:0008412">
    <property type="term" value="F:4-hydroxybenzoate polyprenyltransferase activity"/>
    <property type="evidence" value="ECO:0007669"/>
    <property type="project" value="UniProtKB-UniRule"/>
</dbReference>